<evidence type="ECO:0000256" key="6">
    <source>
        <dbReference type="SAM" id="Phobius"/>
    </source>
</evidence>
<dbReference type="CDD" id="cd17341">
    <property type="entry name" value="MFS_NRT2_like"/>
    <property type="match status" value="1"/>
</dbReference>
<reference evidence="7 8" key="1">
    <citation type="submission" date="2016-01" db="EMBL/GenBank/DDBJ databases">
        <title>The new phylogeny of the genus Mycobacterium.</title>
        <authorList>
            <person name="Tarcisio F."/>
            <person name="Conor M."/>
            <person name="Antonella G."/>
            <person name="Elisabetta G."/>
            <person name="Giulia F.S."/>
            <person name="Sara T."/>
            <person name="Anna F."/>
            <person name="Clotilde B."/>
            <person name="Roberto B."/>
            <person name="Veronica D.S."/>
            <person name="Fabio R."/>
            <person name="Monica P."/>
            <person name="Olivier J."/>
            <person name="Enrico T."/>
            <person name="Nicola S."/>
        </authorList>
    </citation>
    <scope>NUCLEOTIDE SEQUENCE [LARGE SCALE GENOMIC DNA]</scope>
    <source>
        <strain evidence="7 8">DSM 45166</strain>
    </source>
</reference>
<feature type="transmembrane region" description="Helical" evidence="6">
    <location>
        <begin position="189"/>
        <end position="211"/>
    </location>
</feature>
<sequence>MVRSHRIPYWDSEDSVTWEAGNKAIARRNLLWIVACDHIAFGVWTLWPVMVLFMPQKVYEFSAADKFLLGATATLVAACLRIPYSLGIAHFGGRNWTVFSIVILLIPTVGTIVLLAHPGLPLWPYLLCAALTGCGGANYAASMTNTNSFYPHRLKGSALGFNAGAGNLGVPVIQLVGLIVIAIAGHRQPYWVCGLYLVLLTVVAFGAAHFMDNLEHPTEVSHLRSILSERDTWLLALLYLGTFGSWIGFSFAFGLVLQVNFAAGGQTHAQAALHAAEFAFIGPALGSLARIYGGRLADRIGGSRVALAVFVAMGLATSLLVAISTIDDHNPGPTTAPTMVGYIGGFMALFVLSGFGNGAVYKMIPSVFEARSHLLTASEAERRHWSEATSGAVIGFVAAFGALGGVAINMALRQSYLTTGTDTPAYWIFLAFYVAAAFLTWARYVRRPASTRSEQQNAAAQKAVSRP</sequence>
<comment type="subcellular location">
    <subcellularLocation>
        <location evidence="1">Membrane</location>
        <topology evidence="1">Multi-pass membrane protein</topology>
    </subcellularLocation>
</comment>
<feature type="transmembrane region" description="Helical" evidence="6">
    <location>
        <begin position="96"/>
        <end position="116"/>
    </location>
</feature>
<dbReference type="PANTHER" id="PTHR23515">
    <property type="entry name" value="HIGH-AFFINITY NITRATE TRANSPORTER 2.3"/>
    <property type="match status" value="1"/>
</dbReference>
<dbReference type="Pfam" id="PF07690">
    <property type="entry name" value="MFS_1"/>
    <property type="match status" value="1"/>
</dbReference>
<evidence type="ECO:0000256" key="4">
    <source>
        <dbReference type="ARBA" id="ARBA00022989"/>
    </source>
</evidence>
<feature type="transmembrane region" description="Helical" evidence="6">
    <location>
        <begin position="232"/>
        <end position="259"/>
    </location>
</feature>
<feature type="transmembrane region" description="Helical" evidence="6">
    <location>
        <begin position="392"/>
        <end position="412"/>
    </location>
</feature>
<dbReference type="Proteomes" id="UP000193487">
    <property type="component" value="Unassembled WGS sequence"/>
</dbReference>
<dbReference type="InterPro" id="IPR044772">
    <property type="entry name" value="NO3_transporter"/>
</dbReference>
<evidence type="ECO:0000256" key="5">
    <source>
        <dbReference type="ARBA" id="ARBA00023136"/>
    </source>
</evidence>
<feature type="transmembrane region" description="Helical" evidence="6">
    <location>
        <begin position="271"/>
        <end position="293"/>
    </location>
</feature>
<keyword evidence="8" id="KW-1185">Reference proteome</keyword>
<evidence type="ECO:0000256" key="3">
    <source>
        <dbReference type="ARBA" id="ARBA00022692"/>
    </source>
</evidence>
<evidence type="ECO:0000256" key="2">
    <source>
        <dbReference type="ARBA" id="ARBA00008432"/>
    </source>
</evidence>
<dbReference type="OrthoDB" id="9771451at2"/>
<feature type="transmembrane region" description="Helical" evidence="6">
    <location>
        <begin position="338"/>
        <end position="361"/>
    </location>
</feature>
<comment type="similarity">
    <text evidence="2">Belongs to the major facilitator superfamily. Nitrate/nitrite porter (TC 2.A.1.8) family.</text>
</comment>
<protein>
    <submittedName>
        <fullName evidence="7">MFS transporter</fullName>
    </submittedName>
</protein>
<comment type="caution">
    <text evidence="7">The sequence shown here is derived from an EMBL/GenBank/DDBJ whole genome shotgun (WGS) entry which is preliminary data.</text>
</comment>
<feature type="transmembrane region" description="Helical" evidence="6">
    <location>
        <begin position="30"/>
        <end position="47"/>
    </location>
</feature>
<dbReference type="SUPFAM" id="SSF103473">
    <property type="entry name" value="MFS general substrate transporter"/>
    <property type="match status" value="1"/>
</dbReference>
<name>A0A1X1YKQ3_9MYCO</name>
<keyword evidence="3 6" id="KW-0812">Transmembrane</keyword>
<dbReference type="EMBL" id="LQPE01000007">
    <property type="protein sequence ID" value="ORW11668.1"/>
    <property type="molecule type" value="Genomic_DNA"/>
</dbReference>
<organism evidence="7 8">
    <name type="scientific">Mycobacterium kyorinense</name>
    <dbReference type="NCBI Taxonomy" id="487514"/>
    <lineage>
        <taxon>Bacteria</taxon>
        <taxon>Bacillati</taxon>
        <taxon>Actinomycetota</taxon>
        <taxon>Actinomycetes</taxon>
        <taxon>Mycobacteriales</taxon>
        <taxon>Mycobacteriaceae</taxon>
        <taxon>Mycobacterium</taxon>
    </lineage>
</organism>
<dbReference type="Gene3D" id="1.20.1250.20">
    <property type="entry name" value="MFS general substrate transporter like domains"/>
    <property type="match status" value="1"/>
</dbReference>
<evidence type="ECO:0000313" key="8">
    <source>
        <dbReference type="Proteomes" id="UP000193487"/>
    </source>
</evidence>
<accession>A0A1X1YKQ3</accession>
<feature type="transmembrane region" description="Helical" evidence="6">
    <location>
        <begin position="305"/>
        <end position="326"/>
    </location>
</feature>
<dbReference type="RefSeq" id="WP_045383187.1">
    <property type="nucleotide sequence ID" value="NZ_BBKA01000097.1"/>
</dbReference>
<evidence type="ECO:0000313" key="7">
    <source>
        <dbReference type="EMBL" id="ORW11668.1"/>
    </source>
</evidence>
<feature type="transmembrane region" description="Helical" evidence="6">
    <location>
        <begin position="122"/>
        <end position="141"/>
    </location>
</feature>
<dbReference type="AlphaFoldDB" id="A0A1X1YKQ3"/>
<keyword evidence="5 6" id="KW-0472">Membrane</keyword>
<keyword evidence="4 6" id="KW-1133">Transmembrane helix</keyword>
<dbReference type="GO" id="GO:0015112">
    <property type="term" value="F:nitrate transmembrane transporter activity"/>
    <property type="evidence" value="ECO:0007669"/>
    <property type="project" value="InterPro"/>
</dbReference>
<dbReference type="GO" id="GO:0016020">
    <property type="term" value="C:membrane"/>
    <property type="evidence" value="ECO:0007669"/>
    <property type="project" value="UniProtKB-SubCell"/>
</dbReference>
<gene>
    <name evidence="7" type="ORF">AWC14_18565</name>
</gene>
<dbReference type="InterPro" id="IPR011701">
    <property type="entry name" value="MFS"/>
</dbReference>
<feature type="transmembrane region" description="Helical" evidence="6">
    <location>
        <begin position="67"/>
        <end position="84"/>
    </location>
</feature>
<feature type="transmembrane region" description="Helical" evidence="6">
    <location>
        <begin position="161"/>
        <end position="183"/>
    </location>
</feature>
<evidence type="ECO:0000256" key="1">
    <source>
        <dbReference type="ARBA" id="ARBA00004141"/>
    </source>
</evidence>
<dbReference type="InterPro" id="IPR036259">
    <property type="entry name" value="MFS_trans_sf"/>
</dbReference>
<feature type="transmembrane region" description="Helical" evidence="6">
    <location>
        <begin position="424"/>
        <end position="442"/>
    </location>
</feature>
<proteinExistence type="inferred from homology"/>